<dbReference type="InterPro" id="IPR011008">
    <property type="entry name" value="Dimeric_a/b-barrel"/>
</dbReference>
<dbReference type="Pfam" id="PF07110">
    <property type="entry name" value="EthD"/>
    <property type="match status" value="1"/>
</dbReference>
<sequence>MIKVSVFYPNEEGKTFNHGYWTTTHLNLVESLLGPMGLVKGEMEKGVSGTDPNDPPQFIAVAHLYFNTVDEVHAAFMAHARAIIGDISNYTEIKPQFQISETLL</sequence>
<gene>
    <name evidence="2" type="ORF">MGWOODY_Clf780</name>
</gene>
<dbReference type="InterPro" id="IPR009799">
    <property type="entry name" value="EthD_dom"/>
</dbReference>
<dbReference type="GO" id="GO:0016491">
    <property type="term" value="F:oxidoreductase activity"/>
    <property type="evidence" value="ECO:0007669"/>
    <property type="project" value="InterPro"/>
</dbReference>
<evidence type="ECO:0000259" key="1">
    <source>
        <dbReference type="Pfam" id="PF07110"/>
    </source>
</evidence>
<protein>
    <recommendedName>
        <fullName evidence="1">EthD domain-containing protein</fullName>
    </recommendedName>
</protein>
<dbReference type="SUPFAM" id="SSF54909">
    <property type="entry name" value="Dimeric alpha+beta barrel"/>
    <property type="match status" value="1"/>
</dbReference>
<dbReference type="Gene3D" id="3.30.70.100">
    <property type="match status" value="1"/>
</dbReference>
<name>A0A170QBF9_9ZZZZ</name>
<reference evidence="2" key="1">
    <citation type="submission" date="2015-10" db="EMBL/GenBank/DDBJ databases">
        <authorList>
            <person name="Gilbert D.G."/>
        </authorList>
    </citation>
    <scope>NUCLEOTIDE SEQUENCE</scope>
</reference>
<proteinExistence type="predicted"/>
<dbReference type="PANTHER" id="PTHR40260">
    <property type="entry name" value="BLR8190 PROTEIN"/>
    <property type="match status" value="1"/>
</dbReference>
<dbReference type="AlphaFoldDB" id="A0A170QBF9"/>
<organism evidence="2">
    <name type="scientific">hydrothermal vent metagenome</name>
    <dbReference type="NCBI Taxonomy" id="652676"/>
    <lineage>
        <taxon>unclassified sequences</taxon>
        <taxon>metagenomes</taxon>
        <taxon>ecological metagenomes</taxon>
    </lineage>
</organism>
<accession>A0A170QBF9</accession>
<dbReference type="NCBIfam" id="TIGR02118">
    <property type="entry name" value="EthD family reductase"/>
    <property type="match status" value="1"/>
</dbReference>
<feature type="domain" description="EthD" evidence="1">
    <location>
        <begin position="18"/>
        <end position="90"/>
    </location>
</feature>
<dbReference type="EMBL" id="FAXA01000246">
    <property type="protein sequence ID" value="CUV04907.1"/>
    <property type="molecule type" value="Genomic_DNA"/>
</dbReference>
<evidence type="ECO:0000313" key="2">
    <source>
        <dbReference type="EMBL" id="CUV04907.1"/>
    </source>
</evidence>
<dbReference type="PANTHER" id="PTHR40260:SF2">
    <property type="entry name" value="BLR8190 PROTEIN"/>
    <property type="match status" value="1"/>
</dbReference>